<sequence>MSLTIRLVVVLSVTWLTAANFVIDKYHKCLQAKIELFRSPKPYIQAKLAEVGQTVSLSCNICIRPDVKNHVLWGRIPDDDYTEEEINYDEIRFELRSDYVLVIDDVRIDDSGVYTCYEHMQYEAVHHLQVMDAEILTKVVESGEGPTPAPDVVLPENNLIVSTSWTEWGNCVMCGVLSTRNRIGWCTVQKLHSDKPTYPEDFEHFHRFLTGLPCRSEILPEGLQNITEIANRPSEKMEGKCHTVCVTEPFWKIYTNSYGDIVEVVDEMSGYKSLREGKPTEKPQPRRETVVKEKGTTMVLICKHPDSNLMGVRWFRDRDPIQPSIEAASKGRIVMDIRNRLVVRDLLVEDEALYSCHIGHKMIISYRLRIRIIPHFPVEIITIVIGYSLALAVMGLIVFSVFKQRSRKYLTS</sequence>
<dbReference type="SMART" id="SM00409">
    <property type="entry name" value="IG"/>
    <property type="match status" value="2"/>
</dbReference>
<comment type="similarity">
    <text evidence="2">Belongs to the FAM187 family.</text>
</comment>
<keyword evidence="6 8" id="KW-0472">Membrane</keyword>
<dbReference type="InterPro" id="IPR013783">
    <property type="entry name" value="Ig-like_fold"/>
</dbReference>
<keyword evidence="3 8" id="KW-0812">Transmembrane</keyword>
<dbReference type="InterPro" id="IPR003599">
    <property type="entry name" value="Ig_sub"/>
</dbReference>
<evidence type="ECO:0000256" key="7">
    <source>
        <dbReference type="ARBA" id="ARBA00023180"/>
    </source>
</evidence>
<evidence type="ECO:0000256" key="2">
    <source>
        <dbReference type="ARBA" id="ARBA00008727"/>
    </source>
</evidence>
<keyword evidence="13" id="KW-1185">Reference proteome</keyword>
<feature type="signal peptide" evidence="9">
    <location>
        <begin position="1"/>
        <end position="19"/>
    </location>
</feature>
<comment type="subcellular location">
    <subcellularLocation>
        <location evidence="1">Membrane</location>
        <topology evidence="1">Single-pass type I membrane protein</topology>
    </subcellularLocation>
</comment>
<dbReference type="STRING" id="283909.R7T4J0"/>
<reference evidence="13" key="1">
    <citation type="submission" date="2012-12" db="EMBL/GenBank/DDBJ databases">
        <authorList>
            <person name="Hellsten U."/>
            <person name="Grimwood J."/>
            <person name="Chapman J.A."/>
            <person name="Shapiro H."/>
            <person name="Aerts A."/>
            <person name="Otillar R.P."/>
            <person name="Terry A.Y."/>
            <person name="Boore J.L."/>
            <person name="Simakov O."/>
            <person name="Marletaz F."/>
            <person name="Cho S.-J."/>
            <person name="Edsinger-Gonzales E."/>
            <person name="Havlak P."/>
            <person name="Kuo D.-H."/>
            <person name="Larsson T."/>
            <person name="Lv J."/>
            <person name="Arendt D."/>
            <person name="Savage R."/>
            <person name="Osoegawa K."/>
            <person name="de Jong P."/>
            <person name="Lindberg D.R."/>
            <person name="Seaver E.C."/>
            <person name="Weisblat D.A."/>
            <person name="Putnam N.H."/>
            <person name="Grigoriev I.V."/>
            <person name="Rokhsar D.S."/>
        </authorList>
    </citation>
    <scope>NUCLEOTIDE SEQUENCE</scope>
    <source>
        <strain evidence="13">I ESC-2004</strain>
    </source>
</reference>
<keyword evidence="5 8" id="KW-1133">Transmembrane helix</keyword>
<protein>
    <recommendedName>
        <fullName evidence="10">Ig-like domain-containing protein</fullName>
    </recommendedName>
</protein>
<evidence type="ECO:0000256" key="5">
    <source>
        <dbReference type="ARBA" id="ARBA00022989"/>
    </source>
</evidence>
<dbReference type="SUPFAM" id="SSF48726">
    <property type="entry name" value="Immunoglobulin"/>
    <property type="match status" value="2"/>
</dbReference>
<dbReference type="PANTHER" id="PTHR32178:SF6">
    <property type="entry name" value="IG-LIKE DOMAIN-CONTAINING PROTEIN"/>
    <property type="match status" value="1"/>
</dbReference>
<dbReference type="EnsemblMetazoa" id="CapteT206234">
    <property type="protein sequence ID" value="CapteP206234"/>
    <property type="gene ID" value="CapteG206234"/>
</dbReference>
<keyword evidence="4 9" id="KW-0732">Signal</keyword>
<organism evidence="11">
    <name type="scientific">Capitella teleta</name>
    <name type="common">Polychaete worm</name>
    <dbReference type="NCBI Taxonomy" id="283909"/>
    <lineage>
        <taxon>Eukaryota</taxon>
        <taxon>Metazoa</taxon>
        <taxon>Spiralia</taxon>
        <taxon>Lophotrochozoa</taxon>
        <taxon>Annelida</taxon>
        <taxon>Polychaeta</taxon>
        <taxon>Sedentaria</taxon>
        <taxon>Scolecida</taxon>
        <taxon>Capitellidae</taxon>
        <taxon>Capitella</taxon>
    </lineage>
</organism>
<evidence type="ECO:0000256" key="9">
    <source>
        <dbReference type="SAM" id="SignalP"/>
    </source>
</evidence>
<evidence type="ECO:0000313" key="11">
    <source>
        <dbReference type="EMBL" id="ELT87947.1"/>
    </source>
</evidence>
<evidence type="ECO:0000313" key="12">
    <source>
        <dbReference type="EnsemblMetazoa" id="CapteP206234"/>
    </source>
</evidence>
<feature type="chain" id="PRO_5008786635" description="Ig-like domain-containing protein" evidence="9">
    <location>
        <begin position="20"/>
        <end position="412"/>
    </location>
</feature>
<dbReference type="HOGENOM" id="CLU_671260_0_0_1"/>
<reference evidence="11 13" key="2">
    <citation type="journal article" date="2013" name="Nature">
        <title>Insights into bilaterian evolution from three spiralian genomes.</title>
        <authorList>
            <person name="Simakov O."/>
            <person name="Marletaz F."/>
            <person name="Cho S.J."/>
            <person name="Edsinger-Gonzales E."/>
            <person name="Havlak P."/>
            <person name="Hellsten U."/>
            <person name="Kuo D.H."/>
            <person name="Larsson T."/>
            <person name="Lv J."/>
            <person name="Arendt D."/>
            <person name="Savage R."/>
            <person name="Osoegawa K."/>
            <person name="de Jong P."/>
            <person name="Grimwood J."/>
            <person name="Chapman J.A."/>
            <person name="Shapiro H."/>
            <person name="Aerts A."/>
            <person name="Otillar R.P."/>
            <person name="Terry A.Y."/>
            <person name="Boore J.L."/>
            <person name="Grigoriev I.V."/>
            <person name="Lindberg D.R."/>
            <person name="Seaver E.C."/>
            <person name="Weisblat D.A."/>
            <person name="Putnam N.H."/>
            <person name="Rokhsar D.S."/>
        </authorList>
    </citation>
    <scope>NUCLEOTIDE SEQUENCE</scope>
    <source>
        <strain evidence="11 13">I ESC-2004</strain>
    </source>
</reference>
<evidence type="ECO:0000256" key="4">
    <source>
        <dbReference type="ARBA" id="ARBA00022729"/>
    </source>
</evidence>
<evidence type="ECO:0000259" key="10">
    <source>
        <dbReference type="PROSITE" id="PS50835"/>
    </source>
</evidence>
<dbReference type="EMBL" id="AMQN01015598">
    <property type="status" value="NOT_ANNOTATED_CDS"/>
    <property type="molecule type" value="Genomic_DNA"/>
</dbReference>
<name>R7T4J0_CAPTE</name>
<dbReference type="GO" id="GO:0016020">
    <property type="term" value="C:membrane"/>
    <property type="evidence" value="ECO:0007669"/>
    <property type="project" value="UniProtKB-SubCell"/>
</dbReference>
<dbReference type="PANTHER" id="PTHR32178">
    <property type="entry name" value="FAM187"/>
    <property type="match status" value="1"/>
</dbReference>
<dbReference type="InterPro" id="IPR039311">
    <property type="entry name" value="FAM187A/B"/>
</dbReference>
<evidence type="ECO:0000313" key="13">
    <source>
        <dbReference type="Proteomes" id="UP000014760"/>
    </source>
</evidence>
<feature type="transmembrane region" description="Helical" evidence="8">
    <location>
        <begin position="380"/>
        <end position="402"/>
    </location>
</feature>
<dbReference type="Gene3D" id="2.60.40.10">
    <property type="entry name" value="Immunoglobulins"/>
    <property type="match status" value="2"/>
</dbReference>
<feature type="domain" description="Ig-like" evidence="10">
    <location>
        <begin position="42"/>
        <end position="116"/>
    </location>
</feature>
<dbReference type="EMBL" id="KB312051">
    <property type="protein sequence ID" value="ELT87947.1"/>
    <property type="molecule type" value="Genomic_DNA"/>
</dbReference>
<reference evidence="12" key="3">
    <citation type="submission" date="2015-06" db="UniProtKB">
        <authorList>
            <consortium name="EnsemblMetazoa"/>
        </authorList>
    </citation>
    <scope>IDENTIFICATION</scope>
</reference>
<gene>
    <name evidence="11" type="ORF">CAPTEDRAFT_206234</name>
</gene>
<feature type="domain" description="Ig-like" evidence="10">
    <location>
        <begin position="279"/>
        <end position="360"/>
    </location>
</feature>
<evidence type="ECO:0000256" key="6">
    <source>
        <dbReference type="ARBA" id="ARBA00023136"/>
    </source>
</evidence>
<dbReference type="Proteomes" id="UP000014760">
    <property type="component" value="Unassembled WGS sequence"/>
</dbReference>
<dbReference type="InterPro" id="IPR007110">
    <property type="entry name" value="Ig-like_dom"/>
</dbReference>
<accession>R7T4J0</accession>
<dbReference type="PROSITE" id="PS50835">
    <property type="entry name" value="IG_LIKE"/>
    <property type="match status" value="2"/>
</dbReference>
<keyword evidence="7" id="KW-0325">Glycoprotein</keyword>
<evidence type="ECO:0000256" key="3">
    <source>
        <dbReference type="ARBA" id="ARBA00022692"/>
    </source>
</evidence>
<dbReference type="AlphaFoldDB" id="R7T4J0"/>
<dbReference type="OrthoDB" id="6434091at2759"/>
<proteinExistence type="inferred from homology"/>
<evidence type="ECO:0000256" key="1">
    <source>
        <dbReference type="ARBA" id="ARBA00004479"/>
    </source>
</evidence>
<dbReference type="OMA" id="DTAPYNC"/>
<dbReference type="InterPro" id="IPR036179">
    <property type="entry name" value="Ig-like_dom_sf"/>
</dbReference>
<evidence type="ECO:0000256" key="8">
    <source>
        <dbReference type="SAM" id="Phobius"/>
    </source>
</evidence>